<comment type="caution">
    <text evidence="2">The sequence shown here is derived from an EMBL/GenBank/DDBJ whole genome shotgun (WGS) entry which is preliminary data.</text>
</comment>
<proteinExistence type="predicted"/>
<evidence type="ECO:0000256" key="1">
    <source>
        <dbReference type="SAM" id="MobiDB-lite"/>
    </source>
</evidence>
<gene>
    <name evidence="2" type="ORF">CMUS01_15246</name>
</gene>
<sequence>MRWDVDVASGGSSSDQMEMPNARWPMGQGPCRCRARKEAQGMAKIPLDAKRTRDDLRSAPLVFRFCEHFPPKPTEPPHPLAFNSKAIAIEEDYYRPQMASSPESQDSQAVRKQTIDSKLLPSTAPGAVGASFISVFAQASPHFNQQHPGLVCVFSPSLELTFNTISRHPWTPAGTFLTLPCSTRRDNGSWRDLPLLAPPPWRGSGLIQRNLDAFRDSRPRPICVVTCRTPSLTRPDDTKLSLPTGALYEIGSCLDRSRRRPSYHRHGTMML</sequence>
<dbReference type="Proteomes" id="UP000639643">
    <property type="component" value="Unassembled WGS sequence"/>
</dbReference>
<accession>A0A8H6IXX9</accession>
<dbReference type="AlphaFoldDB" id="A0A8H6IXX9"/>
<evidence type="ECO:0000313" key="3">
    <source>
        <dbReference type="Proteomes" id="UP000639643"/>
    </source>
</evidence>
<name>A0A8H6IXX9_9PEZI</name>
<protein>
    <submittedName>
        <fullName evidence="2">Uncharacterized protein</fullName>
    </submittedName>
</protein>
<keyword evidence="3" id="KW-1185">Reference proteome</keyword>
<reference evidence="2" key="1">
    <citation type="journal article" date="2020" name="Phytopathology">
        <title>Genome Sequence Resources of Colletotrichum truncatum, C. plurivorum, C. musicola, and C. sojae: Four Species Pathogenic to Soybean (Glycine max).</title>
        <authorList>
            <person name="Rogerio F."/>
            <person name="Boufleur T.R."/>
            <person name="Ciampi-Guillardi M."/>
            <person name="Sukno S.A."/>
            <person name="Thon M.R."/>
            <person name="Massola Junior N.S."/>
            <person name="Baroncelli R."/>
        </authorList>
    </citation>
    <scope>NUCLEOTIDE SEQUENCE</scope>
    <source>
        <strain evidence="2">LFN0074</strain>
    </source>
</reference>
<dbReference type="EMBL" id="WIGM01001238">
    <property type="protein sequence ID" value="KAF6802855.1"/>
    <property type="molecule type" value="Genomic_DNA"/>
</dbReference>
<organism evidence="2 3">
    <name type="scientific">Colletotrichum musicola</name>
    <dbReference type="NCBI Taxonomy" id="2175873"/>
    <lineage>
        <taxon>Eukaryota</taxon>
        <taxon>Fungi</taxon>
        <taxon>Dikarya</taxon>
        <taxon>Ascomycota</taxon>
        <taxon>Pezizomycotina</taxon>
        <taxon>Sordariomycetes</taxon>
        <taxon>Hypocreomycetidae</taxon>
        <taxon>Glomerellales</taxon>
        <taxon>Glomerellaceae</taxon>
        <taxon>Colletotrichum</taxon>
        <taxon>Colletotrichum orchidearum species complex</taxon>
    </lineage>
</organism>
<evidence type="ECO:0000313" key="2">
    <source>
        <dbReference type="EMBL" id="KAF6802855.1"/>
    </source>
</evidence>
<feature type="region of interest" description="Disordered" evidence="1">
    <location>
        <begin position="1"/>
        <end position="28"/>
    </location>
</feature>